<evidence type="ECO:0000256" key="1">
    <source>
        <dbReference type="SAM" id="Coils"/>
    </source>
</evidence>
<keyword evidence="1" id="KW-0175">Coiled coil</keyword>
<dbReference type="RefSeq" id="WP_072558498.1">
    <property type="nucleotide sequence ID" value="NZ_CP018154.1"/>
</dbReference>
<sequence length="515" mass="57990">MRAILSILGGGLLILSSLAYGGGSLSAGVDQNNQNQQTSGNSAKDNKPKGNDALFNKISAALDTVFVPLENGFKNSKTCPIEKSDWVKAFNHNSLSLVFQKSKTVGHSLNSAMILTWYYSGPEAIIEADDFNNYAFADCFRANDICGLPKDNGMAKALSRPWGPNKGDIKKIRKYFAQKPPASAIAYASTGLGQCFGDDPAQPSMEQLGFVEAKLDSKDCTDLTNLTTNYSPWYRYFKPEKGCLSGKYVPSIGLSRLKEKKEADYRFANRSIEERTAGLNGCQIAYSLVFNGINGQSVGRIPDEAISWALDYEKAVFAKQFCPIMPKALSDWVLKQPLDKFEPAQDPFVAFVKNKPRNGNWVHYVTTVMQYYENSNDPQIKLPDSQCYDFYLWLNGYWTANPFEQNEQRRFLMNMAVEISMIHSKATEYVAVCQRVPRSFGMQHLAARKYEQAKRIEQERLYKEAEDRRRQAEIEYNSARNRQPSVLWNNKPSEQRCYNTGTTQSGLTVMRCFGG</sequence>
<dbReference type="OrthoDB" id="7614482at2"/>
<reference evidence="2 3" key="1">
    <citation type="submission" date="2016-11" db="EMBL/GenBank/DDBJ databases">
        <title>Sphingorhabdus sp. LPB0140, isolated from marine environment.</title>
        <authorList>
            <person name="Kim E."/>
            <person name="Yi H."/>
        </authorList>
    </citation>
    <scope>NUCLEOTIDE SEQUENCE [LARGE SCALE GENOMIC DNA]</scope>
    <source>
        <strain evidence="2 3">LPB0140</strain>
    </source>
</reference>
<evidence type="ECO:0000313" key="2">
    <source>
        <dbReference type="EMBL" id="APG61851.1"/>
    </source>
</evidence>
<protein>
    <submittedName>
        <fullName evidence="2">Uncharacterized protein</fullName>
    </submittedName>
</protein>
<organism evidence="2 3">
    <name type="scientific">Sphingorhabdus lutea</name>
    <dbReference type="NCBI Taxonomy" id="1913578"/>
    <lineage>
        <taxon>Bacteria</taxon>
        <taxon>Pseudomonadati</taxon>
        <taxon>Pseudomonadota</taxon>
        <taxon>Alphaproteobacteria</taxon>
        <taxon>Sphingomonadales</taxon>
        <taxon>Sphingomonadaceae</taxon>
        <taxon>Sphingorhabdus</taxon>
    </lineage>
</organism>
<dbReference type="EMBL" id="CP018154">
    <property type="protein sequence ID" value="APG61851.1"/>
    <property type="molecule type" value="Genomic_DNA"/>
</dbReference>
<dbReference type="AlphaFoldDB" id="A0A1L3J9Q9"/>
<feature type="coiled-coil region" evidence="1">
    <location>
        <begin position="455"/>
        <end position="482"/>
    </location>
</feature>
<dbReference type="Proteomes" id="UP000242561">
    <property type="component" value="Chromosome"/>
</dbReference>
<keyword evidence="3" id="KW-1185">Reference proteome</keyword>
<evidence type="ECO:0000313" key="3">
    <source>
        <dbReference type="Proteomes" id="UP000242561"/>
    </source>
</evidence>
<dbReference type="KEGG" id="sphl:LPB140_02305"/>
<name>A0A1L3J9Q9_9SPHN</name>
<proteinExistence type="predicted"/>
<gene>
    <name evidence="2" type="ORF">LPB140_02305</name>
</gene>
<accession>A0A1L3J9Q9</accession>